<dbReference type="Proteomes" id="UP000789366">
    <property type="component" value="Unassembled WGS sequence"/>
</dbReference>
<organism evidence="1 2">
    <name type="scientific">Cetraspora pellucida</name>
    <dbReference type="NCBI Taxonomy" id="1433469"/>
    <lineage>
        <taxon>Eukaryota</taxon>
        <taxon>Fungi</taxon>
        <taxon>Fungi incertae sedis</taxon>
        <taxon>Mucoromycota</taxon>
        <taxon>Glomeromycotina</taxon>
        <taxon>Glomeromycetes</taxon>
        <taxon>Diversisporales</taxon>
        <taxon>Gigasporaceae</taxon>
        <taxon>Cetraspora</taxon>
    </lineage>
</organism>
<feature type="non-terminal residue" evidence="1">
    <location>
        <position position="143"/>
    </location>
</feature>
<evidence type="ECO:0000313" key="1">
    <source>
        <dbReference type="EMBL" id="CAG8643055.1"/>
    </source>
</evidence>
<proteinExistence type="predicted"/>
<feature type="non-terminal residue" evidence="1">
    <location>
        <position position="1"/>
    </location>
</feature>
<name>A0ACA9NCH7_9GLOM</name>
<sequence>IAIDYTNEHVSDDNFYTNLYPDPYSDPYSDLYTDSNIGPQDNSESSSTAARRKATEKSTENEHDFCKIFMLKKGIEKKCRANYKHDRENNNMKFHLRTKHGILGPDNLIQGSNKQQLQIDKIIRKVSSYKETIQRELKRITAE</sequence>
<dbReference type="EMBL" id="CAJVPW010013237">
    <property type="protein sequence ID" value="CAG8643055.1"/>
    <property type="molecule type" value="Genomic_DNA"/>
</dbReference>
<keyword evidence="2" id="KW-1185">Reference proteome</keyword>
<protein>
    <submittedName>
        <fullName evidence="1">3429_t:CDS:1</fullName>
    </submittedName>
</protein>
<gene>
    <name evidence="1" type="ORF">SPELUC_LOCUS8638</name>
</gene>
<evidence type="ECO:0000313" key="2">
    <source>
        <dbReference type="Proteomes" id="UP000789366"/>
    </source>
</evidence>
<comment type="caution">
    <text evidence="1">The sequence shown here is derived from an EMBL/GenBank/DDBJ whole genome shotgun (WGS) entry which is preliminary data.</text>
</comment>
<reference evidence="1" key="1">
    <citation type="submission" date="2021-06" db="EMBL/GenBank/DDBJ databases">
        <authorList>
            <person name="Kallberg Y."/>
            <person name="Tangrot J."/>
            <person name="Rosling A."/>
        </authorList>
    </citation>
    <scope>NUCLEOTIDE SEQUENCE</scope>
    <source>
        <strain evidence="1">28 12/20/2015</strain>
    </source>
</reference>
<accession>A0ACA9NCH7</accession>